<sequence length="281" mass="30375">MSQQQQTSATPLLSMASEATLHNNRWVNTAGFAYKSRPWQVVLLSALMAVLTSCSEDQTNSQTSEEPISQTAAEEAESTPATEEVTTDNTTSGGQLTGAGSRYRVTAETAYFFDTPEQGKPSGKYLLRGDVIYGEQESNGFVKTRFKNPNGATVTGWLKVQELSKLAASPTSVAARTRRPTQAPSAPPTISPADDTYEGEQASSTPVEAAEADASGNATAVVQVARSYFYNSPDLTQPRKAHCVRGDKVRLGESRGDAVFVTFTNWEKVTTTGWMRRDALR</sequence>
<protein>
    <recommendedName>
        <fullName evidence="4">SH3 domain-containing protein</fullName>
    </recommendedName>
</protein>
<feature type="region of interest" description="Disordered" evidence="1">
    <location>
        <begin position="171"/>
        <end position="214"/>
    </location>
</feature>
<organism evidence="2 3">
    <name type="scientific">Hymenobacter volaticus</name>
    <dbReference type="NCBI Taxonomy" id="2932254"/>
    <lineage>
        <taxon>Bacteria</taxon>
        <taxon>Pseudomonadati</taxon>
        <taxon>Bacteroidota</taxon>
        <taxon>Cytophagia</taxon>
        <taxon>Cytophagales</taxon>
        <taxon>Hymenobacteraceae</taxon>
        <taxon>Hymenobacter</taxon>
    </lineage>
</organism>
<evidence type="ECO:0000313" key="2">
    <source>
        <dbReference type="EMBL" id="UOQ67669.1"/>
    </source>
</evidence>
<proteinExistence type="predicted"/>
<feature type="compositionally biased region" description="Polar residues" evidence="1">
    <location>
        <begin position="171"/>
        <end position="184"/>
    </location>
</feature>
<feature type="compositionally biased region" description="Polar residues" evidence="1">
    <location>
        <begin position="56"/>
        <end position="70"/>
    </location>
</feature>
<gene>
    <name evidence="2" type="ORF">MUN86_07350</name>
</gene>
<evidence type="ECO:0000313" key="3">
    <source>
        <dbReference type="Proteomes" id="UP000830401"/>
    </source>
</evidence>
<name>A0ABY4GAS1_9BACT</name>
<reference evidence="2" key="1">
    <citation type="submission" date="2022-04" db="EMBL/GenBank/DDBJ databases">
        <title>Hymenobacter sp. isolated from the air.</title>
        <authorList>
            <person name="Won M."/>
            <person name="Lee C.-M."/>
            <person name="Woen H.-Y."/>
            <person name="Kwon S.-W."/>
        </authorList>
    </citation>
    <scope>NUCLEOTIDE SEQUENCE</scope>
    <source>
        <strain evidence="2">5420S-77</strain>
    </source>
</reference>
<dbReference type="EMBL" id="CP095061">
    <property type="protein sequence ID" value="UOQ67669.1"/>
    <property type="molecule type" value="Genomic_DNA"/>
</dbReference>
<accession>A0ABY4GAS1</accession>
<feature type="region of interest" description="Disordered" evidence="1">
    <location>
        <begin position="56"/>
        <end position="100"/>
    </location>
</feature>
<dbReference type="Proteomes" id="UP000830401">
    <property type="component" value="Chromosome"/>
</dbReference>
<evidence type="ECO:0008006" key="4">
    <source>
        <dbReference type="Google" id="ProtNLM"/>
    </source>
</evidence>
<evidence type="ECO:0000256" key="1">
    <source>
        <dbReference type="SAM" id="MobiDB-lite"/>
    </source>
</evidence>
<dbReference type="RefSeq" id="WP_245123563.1">
    <property type="nucleotide sequence ID" value="NZ_CP095061.1"/>
</dbReference>
<keyword evidence="3" id="KW-1185">Reference proteome</keyword>